<dbReference type="CDD" id="cd06848">
    <property type="entry name" value="GCS_H"/>
    <property type="match status" value="1"/>
</dbReference>
<dbReference type="PANTHER" id="PTHR11715:SF3">
    <property type="entry name" value="GLYCINE CLEAVAGE SYSTEM H PROTEIN-RELATED"/>
    <property type="match status" value="1"/>
</dbReference>
<evidence type="ECO:0000256" key="1">
    <source>
        <dbReference type="ARBA" id="ARBA00009249"/>
    </source>
</evidence>
<dbReference type="GO" id="GO:0005829">
    <property type="term" value="C:cytosol"/>
    <property type="evidence" value="ECO:0007669"/>
    <property type="project" value="TreeGrafter"/>
</dbReference>
<dbReference type="EMBL" id="CAFBLL010000032">
    <property type="protein sequence ID" value="CAB4862263.1"/>
    <property type="molecule type" value="Genomic_DNA"/>
</dbReference>
<protein>
    <submittedName>
        <fullName evidence="4">Unannotated protein</fullName>
    </submittedName>
</protein>
<accession>A0A6J6D9B6</accession>
<name>A0A6J6D9B6_9ZZZZ</name>
<evidence type="ECO:0000313" key="5">
    <source>
        <dbReference type="EMBL" id="CAB4634377.1"/>
    </source>
</evidence>
<keyword evidence="2" id="KW-0450">Lipoyl</keyword>
<dbReference type="GO" id="GO:0009249">
    <property type="term" value="P:protein lipoylation"/>
    <property type="evidence" value="ECO:0007669"/>
    <property type="project" value="TreeGrafter"/>
</dbReference>
<dbReference type="EMBL" id="CAEZTH010000032">
    <property type="protein sequence ID" value="CAB4560511.1"/>
    <property type="molecule type" value="Genomic_DNA"/>
</dbReference>
<dbReference type="Gene3D" id="2.40.50.100">
    <property type="match status" value="1"/>
</dbReference>
<sequence>MTNRESLHYTKEHEWLSIEGDVATVGITEYAAEKLGDIVFVDLPKLGSSTTYMKICGEIESTKSVGELYAPVDGEIVAVNDSVTATPELVNQDPMGAGWLIKIKFTELPALLTHEEYAQLTNEG</sequence>
<dbReference type="PANTHER" id="PTHR11715">
    <property type="entry name" value="GLYCINE CLEAVAGE SYSTEM H PROTEIN"/>
    <property type="match status" value="1"/>
</dbReference>
<dbReference type="NCBIfam" id="NF002270">
    <property type="entry name" value="PRK01202.1"/>
    <property type="match status" value="1"/>
</dbReference>
<dbReference type="EMBL" id="CAEZVU010000060">
    <property type="protein sequence ID" value="CAB4634377.1"/>
    <property type="molecule type" value="Genomic_DNA"/>
</dbReference>
<dbReference type="SUPFAM" id="SSF51230">
    <property type="entry name" value="Single hybrid motif"/>
    <property type="match status" value="1"/>
</dbReference>
<evidence type="ECO:0000259" key="3">
    <source>
        <dbReference type="PROSITE" id="PS50968"/>
    </source>
</evidence>
<dbReference type="HAMAP" id="MF_00272">
    <property type="entry name" value="GcvH"/>
    <property type="match status" value="1"/>
</dbReference>
<dbReference type="InterPro" id="IPR000089">
    <property type="entry name" value="Biotin_lipoyl"/>
</dbReference>
<dbReference type="InterPro" id="IPR002930">
    <property type="entry name" value="GCV_H"/>
</dbReference>
<dbReference type="Pfam" id="PF01597">
    <property type="entry name" value="GCV_H"/>
    <property type="match status" value="1"/>
</dbReference>
<dbReference type="NCBIfam" id="TIGR00527">
    <property type="entry name" value="gcvH"/>
    <property type="match status" value="1"/>
</dbReference>
<proteinExistence type="inferred from homology"/>
<dbReference type="InterPro" id="IPR011053">
    <property type="entry name" value="Single_hybrid_motif"/>
</dbReference>
<dbReference type="PROSITE" id="PS50968">
    <property type="entry name" value="BIOTINYL_LIPOYL"/>
    <property type="match status" value="1"/>
</dbReference>
<dbReference type="InterPro" id="IPR033753">
    <property type="entry name" value="GCV_H/Fam206"/>
</dbReference>
<dbReference type="AlphaFoldDB" id="A0A6J6D9B6"/>
<evidence type="ECO:0000313" key="6">
    <source>
        <dbReference type="EMBL" id="CAB4862263.1"/>
    </source>
</evidence>
<dbReference type="GO" id="GO:0019464">
    <property type="term" value="P:glycine decarboxylation via glycine cleavage system"/>
    <property type="evidence" value="ECO:0007669"/>
    <property type="project" value="InterPro"/>
</dbReference>
<gene>
    <name evidence="4" type="ORF">UFOPK1639_00410</name>
    <name evidence="5" type="ORF">UFOPK2132_00429</name>
    <name evidence="6" type="ORF">UFOPK3389_00291</name>
</gene>
<dbReference type="GO" id="GO:0005960">
    <property type="term" value="C:glycine cleavage complex"/>
    <property type="evidence" value="ECO:0007669"/>
    <property type="project" value="InterPro"/>
</dbReference>
<feature type="domain" description="Lipoyl-binding" evidence="3">
    <location>
        <begin position="22"/>
        <end position="104"/>
    </location>
</feature>
<evidence type="ECO:0000256" key="2">
    <source>
        <dbReference type="ARBA" id="ARBA00022823"/>
    </source>
</evidence>
<evidence type="ECO:0000313" key="4">
    <source>
        <dbReference type="EMBL" id="CAB4560511.1"/>
    </source>
</evidence>
<comment type="similarity">
    <text evidence="1">Belongs to the GcvH family.</text>
</comment>
<reference evidence="4" key="1">
    <citation type="submission" date="2020-05" db="EMBL/GenBank/DDBJ databases">
        <authorList>
            <person name="Chiriac C."/>
            <person name="Salcher M."/>
            <person name="Ghai R."/>
            <person name="Kavagutti S V."/>
        </authorList>
    </citation>
    <scope>NUCLEOTIDE SEQUENCE</scope>
</reference>
<organism evidence="4">
    <name type="scientific">freshwater metagenome</name>
    <dbReference type="NCBI Taxonomy" id="449393"/>
    <lineage>
        <taxon>unclassified sequences</taxon>
        <taxon>metagenomes</taxon>
        <taxon>ecological metagenomes</taxon>
    </lineage>
</organism>
<dbReference type="InterPro" id="IPR017453">
    <property type="entry name" value="GCV_H_sub"/>
</dbReference>